<keyword evidence="3" id="KW-1185">Reference proteome</keyword>
<dbReference type="Proteomes" id="UP000235371">
    <property type="component" value="Unassembled WGS sequence"/>
</dbReference>
<feature type="compositionally biased region" description="Basic and acidic residues" evidence="1">
    <location>
        <begin position="24"/>
        <end position="34"/>
    </location>
</feature>
<reference evidence="2 3" key="1">
    <citation type="submission" date="2016-04" db="EMBL/GenBank/DDBJ databases">
        <title>A degradative enzymes factory behind the ericoid mycorrhizal symbiosis.</title>
        <authorList>
            <consortium name="DOE Joint Genome Institute"/>
            <person name="Martino E."/>
            <person name="Morin E."/>
            <person name="Grelet G."/>
            <person name="Kuo A."/>
            <person name="Kohler A."/>
            <person name="Daghino S."/>
            <person name="Barry K."/>
            <person name="Choi C."/>
            <person name="Cichocki N."/>
            <person name="Clum A."/>
            <person name="Copeland A."/>
            <person name="Hainaut M."/>
            <person name="Haridas S."/>
            <person name="Labutti K."/>
            <person name="Lindquist E."/>
            <person name="Lipzen A."/>
            <person name="Khouja H.-R."/>
            <person name="Murat C."/>
            <person name="Ohm R."/>
            <person name="Olson A."/>
            <person name="Spatafora J."/>
            <person name="Veneault-Fourrey C."/>
            <person name="Henrissat B."/>
            <person name="Grigoriev I."/>
            <person name="Martin F."/>
            <person name="Perotto S."/>
        </authorList>
    </citation>
    <scope>NUCLEOTIDE SEQUENCE [LARGE SCALE GENOMIC DNA]</scope>
    <source>
        <strain evidence="2 3">E</strain>
    </source>
</reference>
<dbReference type="EMBL" id="KZ613903">
    <property type="protein sequence ID" value="PMD52504.1"/>
    <property type="molecule type" value="Genomic_DNA"/>
</dbReference>
<sequence length="112" mass="12244">MSLKAFLVVPVNTFARAASPSRQSKRDGVRRTNDHGAPILAGTGPTNCPAIAKGQYDRINSVCGKGANSNPHYHYYSSVSGSFHRSKERNRGYSSVCTVKPRYKDTETVPKN</sequence>
<evidence type="ECO:0000313" key="3">
    <source>
        <dbReference type="Proteomes" id="UP000235371"/>
    </source>
</evidence>
<accession>A0A2J6SP08</accession>
<organism evidence="2 3">
    <name type="scientific">Hyaloscypha bicolor E</name>
    <dbReference type="NCBI Taxonomy" id="1095630"/>
    <lineage>
        <taxon>Eukaryota</taxon>
        <taxon>Fungi</taxon>
        <taxon>Dikarya</taxon>
        <taxon>Ascomycota</taxon>
        <taxon>Pezizomycotina</taxon>
        <taxon>Leotiomycetes</taxon>
        <taxon>Helotiales</taxon>
        <taxon>Hyaloscyphaceae</taxon>
        <taxon>Hyaloscypha</taxon>
        <taxon>Hyaloscypha bicolor</taxon>
    </lineage>
</organism>
<dbReference type="RefSeq" id="XP_024729408.1">
    <property type="nucleotide sequence ID" value="XM_024871133.1"/>
</dbReference>
<evidence type="ECO:0000256" key="1">
    <source>
        <dbReference type="SAM" id="MobiDB-lite"/>
    </source>
</evidence>
<dbReference type="GeneID" id="36579215"/>
<proteinExistence type="predicted"/>
<dbReference type="AlphaFoldDB" id="A0A2J6SP08"/>
<name>A0A2J6SP08_9HELO</name>
<evidence type="ECO:0000313" key="2">
    <source>
        <dbReference type="EMBL" id="PMD52504.1"/>
    </source>
</evidence>
<gene>
    <name evidence="2" type="ORF">K444DRAFT_217962</name>
</gene>
<feature type="region of interest" description="Disordered" evidence="1">
    <location>
        <begin position="18"/>
        <end position="44"/>
    </location>
</feature>
<protein>
    <submittedName>
        <fullName evidence="2">Uncharacterized protein</fullName>
    </submittedName>
</protein>
<dbReference type="InParanoid" id="A0A2J6SP08"/>